<gene>
    <name evidence="2" type="ORF">EMCG_07428</name>
</gene>
<proteinExistence type="predicted"/>
<feature type="region of interest" description="Disordered" evidence="1">
    <location>
        <begin position="1"/>
        <end position="60"/>
    </location>
</feature>
<evidence type="ECO:0000313" key="2">
    <source>
        <dbReference type="EMBL" id="KKZ66932.1"/>
    </source>
</evidence>
<feature type="region of interest" description="Disordered" evidence="1">
    <location>
        <begin position="185"/>
        <end position="230"/>
    </location>
</feature>
<dbReference type="VEuPathDB" id="FungiDB:EMCG_07428"/>
<accession>A0A0G2I8K2</accession>
<dbReference type="AlphaFoldDB" id="A0A0G2I8K2"/>
<feature type="compositionally biased region" description="Polar residues" evidence="1">
    <location>
        <begin position="32"/>
        <end position="42"/>
    </location>
</feature>
<sequence length="230" mass="25807">MDSKTQDSVADVDNTQLECSTASPNPSPETSPPHNSTSTPRSTPKLPEGEDGGQLLPTPRTPKPWAWKCHRCHQKYEFRVTTRCLYDGHYFCSGAPTNRNNPRRNKKKQNSRKWVCTYIFDYSGWQAMKAWQGQKLETHGKEDQRESGCMIDCIRPGGCHPTTPASLPSWFGFRRDTDAFSNEPVRLDQQDTDFLSSSSLESDAENKARAGSKRERSATTDAPPEAPPAK</sequence>
<organism evidence="2 3">
    <name type="scientific">[Emmonsia] crescens</name>
    <dbReference type="NCBI Taxonomy" id="73230"/>
    <lineage>
        <taxon>Eukaryota</taxon>
        <taxon>Fungi</taxon>
        <taxon>Dikarya</taxon>
        <taxon>Ascomycota</taxon>
        <taxon>Pezizomycotina</taxon>
        <taxon>Eurotiomycetes</taxon>
        <taxon>Eurotiomycetidae</taxon>
        <taxon>Onygenales</taxon>
        <taxon>Ajellomycetaceae</taxon>
        <taxon>Emergomyces</taxon>
    </lineage>
</organism>
<name>A0A0G2I8K2_9EURO</name>
<evidence type="ECO:0000313" key="3">
    <source>
        <dbReference type="Proteomes" id="UP000034164"/>
    </source>
</evidence>
<dbReference type="EMBL" id="LCZI01000377">
    <property type="protein sequence ID" value="KKZ66932.1"/>
    <property type="molecule type" value="Genomic_DNA"/>
</dbReference>
<dbReference type="Proteomes" id="UP000034164">
    <property type="component" value="Unassembled WGS sequence"/>
</dbReference>
<feature type="compositionally biased region" description="Basic and acidic residues" evidence="1">
    <location>
        <begin position="204"/>
        <end position="218"/>
    </location>
</feature>
<comment type="caution">
    <text evidence="2">The sequence shown here is derived from an EMBL/GenBank/DDBJ whole genome shotgun (WGS) entry which is preliminary data.</text>
</comment>
<evidence type="ECO:0000256" key="1">
    <source>
        <dbReference type="SAM" id="MobiDB-lite"/>
    </source>
</evidence>
<feature type="compositionally biased region" description="Polar residues" evidence="1">
    <location>
        <begin position="192"/>
        <end position="201"/>
    </location>
</feature>
<dbReference type="OrthoDB" id="4188825at2759"/>
<feature type="compositionally biased region" description="Polar residues" evidence="1">
    <location>
        <begin position="13"/>
        <end position="24"/>
    </location>
</feature>
<protein>
    <submittedName>
        <fullName evidence="2">Uncharacterized protein</fullName>
    </submittedName>
</protein>
<reference evidence="3" key="1">
    <citation type="journal article" date="2015" name="PLoS Genet.">
        <title>The dynamic genome and transcriptome of the human fungal pathogen Blastomyces and close relative Emmonsia.</title>
        <authorList>
            <person name="Munoz J.F."/>
            <person name="Gauthier G.M."/>
            <person name="Desjardins C.A."/>
            <person name="Gallo J.E."/>
            <person name="Holder J."/>
            <person name="Sullivan T.D."/>
            <person name="Marty A.J."/>
            <person name="Carmen J.C."/>
            <person name="Chen Z."/>
            <person name="Ding L."/>
            <person name="Gujja S."/>
            <person name="Magrini V."/>
            <person name="Misas E."/>
            <person name="Mitreva M."/>
            <person name="Priest M."/>
            <person name="Saif S."/>
            <person name="Whiston E.A."/>
            <person name="Young S."/>
            <person name="Zeng Q."/>
            <person name="Goldman W.E."/>
            <person name="Mardis E.R."/>
            <person name="Taylor J.W."/>
            <person name="McEwen J.G."/>
            <person name="Clay O.K."/>
            <person name="Klein B.S."/>
            <person name="Cuomo C.A."/>
        </authorList>
    </citation>
    <scope>NUCLEOTIDE SEQUENCE [LARGE SCALE GENOMIC DNA]</scope>
    <source>
        <strain evidence="3">UAMH 3008</strain>
    </source>
</reference>